<dbReference type="EMBL" id="JADEXN010000012">
    <property type="protein sequence ID" value="MBE9039478.1"/>
    <property type="molecule type" value="Genomic_DNA"/>
</dbReference>
<protein>
    <recommendedName>
        <fullName evidence="1">Condensation domain-containing protein</fullName>
    </recommendedName>
</protein>
<comment type="caution">
    <text evidence="2">The sequence shown here is derived from an EMBL/GenBank/DDBJ whole genome shotgun (WGS) entry which is preliminary data.</text>
</comment>
<keyword evidence="3" id="KW-1185">Reference proteome</keyword>
<dbReference type="Gene3D" id="3.30.559.10">
    <property type="entry name" value="Chloramphenicol acetyltransferase-like domain"/>
    <property type="match status" value="1"/>
</dbReference>
<dbReference type="Proteomes" id="UP000621799">
    <property type="component" value="Unassembled WGS sequence"/>
</dbReference>
<dbReference type="Pfam" id="PF00668">
    <property type="entry name" value="Condensation"/>
    <property type="match status" value="1"/>
</dbReference>
<dbReference type="GO" id="GO:0031177">
    <property type="term" value="F:phosphopantetheine binding"/>
    <property type="evidence" value="ECO:0007669"/>
    <property type="project" value="TreeGrafter"/>
</dbReference>
<dbReference type="GO" id="GO:0043041">
    <property type="term" value="P:amino acid activation for nonribosomal peptide biosynthetic process"/>
    <property type="evidence" value="ECO:0007669"/>
    <property type="project" value="TreeGrafter"/>
</dbReference>
<dbReference type="Gene3D" id="3.30.559.30">
    <property type="entry name" value="Nonribosomal peptide synthetase, condensation domain"/>
    <property type="match status" value="1"/>
</dbReference>
<sequence>MNSTLAQLKTLYPLGAQQKLIWQLHGQTSQNWIYHVRFSARIHSELDVRALQRACQTLVDRHGILRTTYAVVDGQPRQQVCEEGTVDFEEKDASDWSWEQLERGVTQALHHPFDLAGGPMLRVHLFARSTGDRILVLVSHIIAVDKRSWSLLIDELRLSYLLETNQIASLSPQPERQYIDFANWQNSLLESPKGERHWNYWQGELAGELPRLNLPTDKPRREMATHEGALYKSQLSPELTERIKGIAKTEGATLYMVLLAAFFILLYRYTGQEDMVIGSLASGRTRSEFLTVVGNLCNRIVLREDCSGNPSFKAFLAQVRQTVMGALLHQDYPYSVLKERLFKESESHGRQMYQVLFNMPEPNTPSADRLSPFSVPQETQVRVDFAGLELEPVFLPTGMSAALDLGLRVSEIEGSLVCLWSYKTELFAASAIEKMAENYQTLLAEILANSTQPISALSSVMSIS</sequence>
<dbReference type="SUPFAM" id="SSF52777">
    <property type="entry name" value="CoA-dependent acyltransferases"/>
    <property type="match status" value="2"/>
</dbReference>
<dbReference type="CDD" id="cd19531">
    <property type="entry name" value="LCL_NRPS-like"/>
    <property type="match status" value="1"/>
</dbReference>
<dbReference type="InterPro" id="IPR023213">
    <property type="entry name" value="CAT-like_dom_sf"/>
</dbReference>
<dbReference type="GO" id="GO:0047527">
    <property type="term" value="F:2,3-dihydroxybenzoate-serine ligase activity"/>
    <property type="evidence" value="ECO:0007669"/>
    <property type="project" value="TreeGrafter"/>
</dbReference>
<name>A0A928VWJ8_9CYAN</name>
<dbReference type="RefSeq" id="WP_264319740.1">
    <property type="nucleotide sequence ID" value="NZ_JADEXN010000012.1"/>
</dbReference>
<feature type="domain" description="Condensation" evidence="1">
    <location>
        <begin position="10"/>
        <end position="460"/>
    </location>
</feature>
<dbReference type="PANTHER" id="PTHR45527">
    <property type="entry name" value="NONRIBOSOMAL PEPTIDE SYNTHETASE"/>
    <property type="match status" value="1"/>
</dbReference>
<dbReference type="PANTHER" id="PTHR45527:SF1">
    <property type="entry name" value="FATTY ACID SYNTHASE"/>
    <property type="match status" value="1"/>
</dbReference>
<proteinExistence type="predicted"/>
<dbReference type="GO" id="GO:0009239">
    <property type="term" value="P:enterobactin biosynthetic process"/>
    <property type="evidence" value="ECO:0007669"/>
    <property type="project" value="TreeGrafter"/>
</dbReference>
<dbReference type="InterPro" id="IPR001242">
    <property type="entry name" value="Condensation_dom"/>
</dbReference>
<evidence type="ECO:0000313" key="3">
    <source>
        <dbReference type="Proteomes" id="UP000621799"/>
    </source>
</evidence>
<dbReference type="GO" id="GO:0009366">
    <property type="term" value="C:enterobactin synthetase complex"/>
    <property type="evidence" value="ECO:0007669"/>
    <property type="project" value="TreeGrafter"/>
</dbReference>
<accession>A0A928VWJ8</accession>
<gene>
    <name evidence="2" type="ORF">IQ235_01545</name>
</gene>
<dbReference type="AlphaFoldDB" id="A0A928VWJ8"/>
<reference evidence="2" key="1">
    <citation type="submission" date="2020-10" db="EMBL/GenBank/DDBJ databases">
        <authorList>
            <person name="Castelo-Branco R."/>
            <person name="Eusebio N."/>
            <person name="Adriana R."/>
            <person name="Vieira A."/>
            <person name="Brugerolle De Fraissinette N."/>
            <person name="Rezende De Castro R."/>
            <person name="Schneider M.P."/>
            <person name="Vasconcelos V."/>
            <person name="Leao P.N."/>
        </authorList>
    </citation>
    <scope>NUCLEOTIDE SEQUENCE</scope>
    <source>
        <strain evidence="2">LEGE 11467</strain>
    </source>
</reference>
<dbReference type="GO" id="GO:0005829">
    <property type="term" value="C:cytosol"/>
    <property type="evidence" value="ECO:0007669"/>
    <property type="project" value="TreeGrafter"/>
</dbReference>
<evidence type="ECO:0000259" key="1">
    <source>
        <dbReference type="Pfam" id="PF00668"/>
    </source>
</evidence>
<dbReference type="GO" id="GO:0008610">
    <property type="term" value="P:lipid biosynthetic process"/>
    <property type="evidence" value="ECO:0007669"/>
    <property type="project" value="UniProtKB-ARBA"/>
</dbReference>
<organism evidence="2 3">
    <name type="scientific">Zarconia navalis LEGE 11467</name>
    <dbReference type="NCBI Taxonomy" id="1828826"/>
    <lineage>
        <taxon>Bacteria</taxon>
        <taxon>Bacillati</taxon>
        <taxon>Cyanobacteriota</taxon>
        <taxon>Cyanophyceae</taxon>
        <taxon>Oscillatoriophycideae</taxon>
        <taxon>Oscillatoriales</taxon>
        <taxon>Oscillatoriales incertae sedis</taxon>
        <taxon>Zarconia</taxon>
        <taxon>Zarconia navalis</taxon>
    </lineage>
</organism>
<evidence type="ECO:0000313" key="2">
    <source>
        <dbReference type="EMBL" id="MBE9039478.1"/>
    </source>
</evidence>